<reference evidence="2" key="1">
    <citation type="submission" date="2018-08" db="EMBL/GenBank/DDBJ databases">
        <title>Thalassotalea euphylliae genome.</title>
        <authorList>
            <person name="Summers S."/>
            <person name="Rice S.A."/>
            <person name="Freckelton M.L."/>
            <person name="Nedved B.T."/>
            <person name="Hadfield M.G."/>
        </authorList>
    </citation>
    <scope>NUCLEOTIDE SEQUENCE [LARGE SCALE GENOMIC DNA]</scope>
    <source>
        <strain evidence="2">H3</strain>
    </source>
</reference>
<dbReference type="GO" id="GO:0005524">
    <property type="term" value="F:ATP binding"/>
    <property type="evidence" value="ECO:0007669"/>
    <property type="project" value="UniProtKB-KW"/>
</dbReference>
<gene>
    <name evidence="1" type="ORF">DXX94_12120</name>
</gene>
<dbReference type="Gene3D" id="3.40.50.300">
    <property type="entry name" value="P-loop containing nucleotide triphosphate hydrolases"/>
    <property type="match status" value="1"/>
</dbReference>
<keyword evidence="1" id="KW-0067">ATP-binding</keyword>
<dbReference type="Proteomes" id="UP000256899">
    <property type="component" value="Unassembled WGS sequence"/>
</dbReference>
<comment type="caution">
    <text evidence="1">The sequence shown here is derived from an EMBL/GenBank/DDBJ whole genome shotgun (WGS) entry which is preliminary data.</text>
</comment>
<accession>A0A3E0U3T6</accession>
<name>A0A3E0U3T6_9GAMM</name>
<evidence type="ECO:0000313" key="1">
    <source>
        <dbReference type="EMBL" id="REL31400.1"/>
    </source>
</evidence>
<keyword evidence="2" id="KW-1185">Reference proteome</keyword>
<dbReference type="EMBL" id="QUOT01000001">
    <property type="protein sequence ID" value="REL31400.1"/>
    <property type="molecule type" value="Genomic_DNA"/>
</dbReference>
<organism evidence="1 2">
    <name type="scientific">Thalassotalea euphylliae</name>
    <dbReference type="NCBI Taxonomy" id="1655234"/>
    <lineage>
        <taxon>Bacteria</taxon>
        <taxon>Pseudomonadati</taxon>
        <taxon>Pseudomonadota</taxon>
        <taxon>Gammaproteobacteria</taxon>
        <taxon>Alteromonadales</taxon>
        <taxon>Colwelliaceae</taxon>
        <taxon>Thalassotalea</taxon>
    </lineage>
</organism>
<dbReference type="InterPro" id="IPR027417">
    <property type="entry name" value="P-loop_NTPase"/>
</dbReference>
<evidence type="ECO:0000313" key="2">
    <source>
        <dbReference type="Proteomes" id="UP000256899"/>
    </source>
</evidence>
<sequence length="1076" mass="122663">MLTESITKDVHMRHWRPSLDTRNQSKVNEFWVLFDTIINEAISLEPLKSAQQKNGEVFPYYIQRRSYFSAETLEKLKSKISIKFKHYQLGEQEIDLIGMLTNYSGRRQIAIVGHRGVGKSSFINYVSWVIQQSGVNEGSQFLNIDCRAIIESEGKISLCQLFYDAVEALPSEVFGRELLKKVKAILKEDKTESITGALTHLSRKLQKPQKDKLVVVFDNLDHLHCDFIAKATALSRQISIQTDLPTIVCIRPNSMQRLALRGNSRAMFGYRLNLSPPDFTVWFNMLGERVVNTFMKHRSSNKTTYKLYNRTVTKTNLLNFFSSVNHLLRGRQPDDDVFKLMETISSDDTRHLALIIMRLFCHHGFPVYPLFLQKTIEGHLHHPLHYLMRAEHDIYRSDTALITIPNLLYVECGNEESYLLPYRTLSLIADGVIIYKNIVACLSLMGYSERLVQQTLNKLMLTLLIRGTTSVSIDRVGEPEAFYLTQSGHYYVESFISTPDYLTNVILDVKAEHKSFYTYCNSRKSDTEFTPRLVDLLDSIEEYLKKAFELEKSALTKLTSKPKSEPLYQLTKSIHNFGFLTDRIWEGLTSLLKRIDGSRFKRLAEIELMAQEVIEEVHSFREHRFQELLNKCTNEHNFEHCELDFNIQETNVQLLLDNGMGGTNIKVAVDANGSYTRDSTYLIALAANDGEGEVYYATKATGYFNSAHQKSQYIRNYQTFPSLNLPFEQACEKQRYNVKLTQVTPSREDIVRSNLAIINTYLNQNTLKIVLSIVGGDDCSEHIIGSHADFPALQSLVDEQVSSISALASQGKLTHAALDVAGSTLASNILTPEGESLLATHLHMVNKAVLCINRELLGIPWEWIRPRPKPGAQTLAIGQAWHLYRNVLDDSNFVKIDFTAFDYQLSTDKYLAFGIQPAEEIEQTVNTPSSLPELYQHLEHSSIIHLVGHHDESNANIVLGESSIGSIDDHTLTINYAEADAYSFEGKDSLLVLSSCGVSLSPYHNNIAIKLCERNGCEVWSPLIIIPYQYAQQLHHHFAQLHQQEQEMSIAAVWEHVMKCDTTIAERIYTRYLNME</sequence>
<dbReference type="AlphaFoldDB" id="A0A3E0U3T6"/>
<keyword evidence="1" id="KW-0547">Nucleotide-binding</keyword>
<protein>
    <submittedName>
        <fullName evidence="1">ATP-binding protein</fullName>
    </submittedName>
</protein>
<proteinExistence type="predicted"/>
<dbReference type="SUPFAM" id="SSF52540">
    <property type="entry name" value="P-loop containing nucleoside triphosphate hydrolases"/>
    <property type="match status" value="1"/>
</dbReference>
<dbReference type="CDD" id="cd00882">
    <property type="entry name" value="Ras_like_GTPase"/>
    <property type="match status" value="1"/>
</dbReference>